<dbReference type="GO" id="GO:0015171">
    <property type="term" value="F:amino acid transmembrane transporter activity"/>
    <property type="evidence" value="ECO:0007669"/>
    <property type="project" value="TreeGrafter"/>
</dbReference>
<feature type="transmembrane region" description="Helical" evidence="6">
    <location>
        <begin position="37"/>
        <end position="62"/>
    </location>
</feature>
<proteinExistence type="predicted"/>
<feature type="transmembrane region" description="Helical" evidence="6">
    <location>
        <begin position="6"/>
        <end position="25"/>
    </location>
</feature>
<keyword evidence="8" id="KW-1185">Reference proteome</keyword>
<keyword evidence="3 6" id="KW-0812">Transmembrane</keyword>
<feature type="transmembrane region" description="Helical" evidence="6">
    <location>
        <begin position="120"/>
        <end position="140"/>
    </location>
</feature>
<organism evidence="7 8">
    <name type="scientific">Brucella pseudogrignonensis</name>
    <dbReference type="NCBI Taxonomy" id="419475"/>
    <lineage>
        <taxon>Bacteria</taxon>
        <taxon>Pseudomonadati</taxon>
        <taxon>Pseudomonadota</taxon>
        <taxon>Alphaproteobacteria</taxon>
        <taxon>Hyphomicrobiales</taxon>
        <taxon>Brucellaceae</taxon>
        <taxon>Brucella/Ochrobactrum group</taxon>
        <taxon>Brucella</taxon>
    </lineage>
</organism>
<keyword evidence="2" id="KW-1003">Cell membrane</keyword>
<evidence type="ECO:0000313" key="7">
    <source>
        <dbReference type="EMBL" id="OYR21592.1"/>
    </source>
</evidence>
<protein>
    <submittedName>
        <fullName evidence="7">LysE type translocator family protein</fullName>
    </submittedName>
</protein>
<dbReference type="InterPro" id="IPR001123">
    <property type="entry name" value="LeuE-type"/>
</dbReference>
<dbReference type="PANTHER" id="PTHR30086:SF21">
    <property type="entry name" value="TRANSPORT PROTEIN"/>
    <property type="match status" value="1"/>
</dbReference>
<accession>A0A256G3D4</accession>
<evidence type="ECO:0000256" key="5">
    <source>
        <dbReference type="ARBA" id="ARBA00023136"/>
    </source>
</evidence>
<evidence type="ECO:0000313" key="8">
    <source>
        <dbReference type="Proteomes" id="UP000216188"/>
    </source>
</evidence>
<keyword evidence="4 6" id="KW-1133">Transmembrane helix</keyword>
<keyword evidence="5 6" id="KW-0472">Membrane</keyword>
<evidence type="ECO:0000256" key="1">
    <source>
        <dbReference type="ARBA" id="ARBA00004651"/>
    </source>
</evidence>
<dbReference type="GO" id="GO:0005886">
    <property type="term" value="C:plasma membrane"/>
    <property type="evidence" value="ECO:0007669"/>
    <property type="project" value="UniProtKB-SubCell"/>
</dbReference>
<comment type="subcellular location">
    <subcellularLocation>
        <location evidence="1">Cell membrane</location>
        <topology evidence="1">Multi-pass membrane protein</topology>
    </subcellularLocation>
</comment>
<dbReference type="PANTHER" id="PTHR30086">
    <property type="entry name" value="ARGININE EXPORTER PROTEIN ARGO"/>
    <property type="match status" value="1"/>
</dbReference>
<evidence type="ECO:0000256" key="6">
    <source>
        <dbReference type="SAM" id="Phobius"/>
    </source>
</evidence>
<comment type="caution">
    <text evidence="7">The sequence shown here is derived from an EMBL/GenBank/DDBJ whole genome shotgun (WGS) entry which is preliminary data.</text>
</comment>
<dbReference type="EMBL" id="NNRM01000047">
    <property type="protein sequence ID" value="OYR21592.1"/>
    <property type="molecule type" value="Genomic_DNA"/>
</dbReference>
<dbReference type="Pfam" id="PF01810">
    <property type="entry name" value="LysE"/>
    <property type="match status" value="1"/>
</dbReference>
<evidence type="ECO:0000256" key="3">
    <source>
        <dbReference type="ARBA" id="ARBA00022692"/>
    </source>
</evidence>
<dbReference type="Proteomes" id="UP000216188">
    <property type="component" value="Unassembled WGS sequence"/>
</dbReference>
<reference evidence="7 8" key="1">
    <citation type="submission" date="2017-07" db="EMBL/GenBank/DDBJ databases">
        <title>Phylogenetic study on the rhizospheric bacterium Ochrobactrum sp. A44.</title>
        <authorList>
            <person name="Krzyzanowska D.M."/>
            <person name="Ossowicki A."/>
            <person name="Rajewska M."/>
            <person name="Maciag T."/>
            <person name="Kaczynski Z."/>
            <person name="Czerwicka M."/>
            <person name="Jafra S."/>
        </authorList>
    </citation>
    <scope>NUCLEOTIDE SEQUENCE [LARGE SCALE GENOMIC DNA]</scope>
    <source>
        <strain evidence="7 8">CCUG 30717</strain>
    </source>
</reference>
<feature type="transmembrane region" description="Helical" evidence="6">
    <location>
        <begin position="146"/>
        <end position="167"/>
    </location>
</feature>
<dbReference type="PIRSF" id="PIRSF006324">
    <property type="entry name" value="LeuE"/>
    <property type="match status" value="1"/>
</dbReference>
<sequence>MAEWLAVISITIFAVISPGPDFAMVSRNSLSLSRRAGILTALGIGVGVLVHVTYTLLGIGVLIRESPALFNILKLVGAAYLVWLGAKMLFSRKAEGPVTTNETALSDFGALRSGFLTNALNPKTTIFIVSLFMQVVQVNTPLATRIAYGLFISLAHVVWFAAVSLFFGAPRIQKRIFGVRHWIDRMFGLLLIGFGIALAAANIAS</sequence>
<gene>
    <name evidence="7" type="ORF">CEV34_4907</name>
</gene>
<feature type="transmembrane region" description="Helical" evidence="6">
    <location>
        <begin position="68"/>
        <end position="86"/>
    </location>
</feature>
<dbReference type="RefSeq" id="WP_094544667.1">
    <property type="nucleotide sequence ID" value="NZ_JBHEEM010000002.1"/>
</dbReference>
<feature type="transmembrane region" description="Helical" evidence="6">
    <location>
        <begin position="187"/>
        <end position="204"/>
    </location>
</feature>
<evidence type="ECO:0000256" key="4">
    <source>
        <dbReference type="ARBA" id="ARBA00022989"/>
    </source>
</evidence>
<name>A0A256G3D4_9HYPH</name>
<evidence type="ECO:0000256" key="2">
    <source>
        <dbReference type="ARBA" id="ARBA00022475"/>
    </source>
</evidence>
<dbReference type="AlphaFoldDB" id="A0A256G3D4"/>